<name>A0ABR8C7U0_9CYAN</name>
<dbReference type="RefSeq" id="WP_190577548.1">
    <property type="nucleotide sequence ID" value="NZ_CAWPQU010000078.1"/>
</dbReference>
<evidence type="ECO:0000313" key="1">
    <source>
        <dbReference type="EMBL" id="MBD2316661.1"/>
    </source>
</evidence>
<reference evidence="1 2" key="1">
    <citation type="journal article" date="2020" name="ISME J.">
        <title>Comparative genomics reveals insights into cyanobacterial evolution and habitat adaptation.</title>
        <authorList>
            <person name="Chen M.Y."/>
            <person name="Teng W.K."/>
            <person name="Zhao L."/>
            <person name="Hu C.X."/>
            <person name="Zhou Y.K."/>
            <person name="Han B.P."/>
            <person name="Song L.R."/>
            <person name="Shu W.S."/>
        </authorList>
    </citation>
    <scope>NUCLEOTIDE SEQUENCE [LARGE SCALE GENOMIC DNA]</scope>
    <source>
        <strain evidence="1 2">FACHB-1050</strain>
    </source>
</reference>
<proteinExistence type="predicted"/>
<accession>A0ABR8C7U0</accession>
<dbReference type="Proteomes" id="UP000618445">
    <property type="component" value="Unassembled WGS sequence"/>
</dbReference>
<organism evidence="1 2">
    <name type="scientific">Phormidium tenue FACHB-1050</name>
    <dbReference type="NCBI Taxonomy" id="2692857"/>
    <lineage>
        <taxon>Bacteria</taxon>
        <taxon>Bacillati</taxon>
        <taxon>Cyanobacteriota</taxon>
        <taxon>Cyanophyceae</taxon>
        <taxon>Oscillatoriophycideae</taxon>
        <taxon>Oscillatoriales</taxon>
        <taxon>Oscillatoriaceae</taxon>
        <taxon>Phormidium</taxon>
    </lineage>
</organism>
<dbReference type="EMBL" id="JACJQY010000008">
    <property type="protein sequence ID" value="MBD2316661.1"/>
    <property type="molecule type" value="Genomic_DNA"/>
</dbReference>
<protein>
    <submittedName>
        <fullName evidence="1">Uncharacterized protein</fullName>
    </submittedName>
</protein>
<keyword evidence="2" id="KW-1185">Reference proteome</keyword>
<gene>
    <name evidence="1" type="ORF">H6G05_07345</name>
</gene>
<comment type="caution">
    <text evidence="1">The sequence shown here is derived from an EMBL/GenBank/DDBJ whole genome shotgun (WGS) entry which is preliminary data.</text>
</comment>
<sequence>MLQIYSHDRYITTIEPVSYARSQKFKVLFLHLLERLEQHQYEIGEYIAHEGDRLLQEILALHSSTLSLRAIASDYELLQNLFTRDLIELNKFEPCEEAQKDRPHLDIDPAYKRLKFKTSGDPFMDNLADLAVDLGSYDQAISLVNQLTQTQISHFLYRYVERSRPIEQLINEQNKEYFFKEWLADDWNKDYMSKVFNS</sequence>
<evidence type="ECO:0000313" key="2">
    <source>
        <dbReference type="Proteomes" id="UP000618445"/>
    </source>
</evidence>